<dbReference type="EMBL" id="BORC01000007">
    <property type="protein sequence ID" value="GIN63642.1"/>
    <property type="molecule type" value="Genomic_DNA"/>
</dbReference>
<dbReference type="InterPro" id="IPR038766">
    <property type="entry name" value="Membrane_comp_ABC_pdt"/>
</dbReference>
<evidence type="ECO:0000256" key="4">
    <source>
        <dbReference type="ARBA" id="ARBA00022989"/>
    </source>
</evidence>
<evidence type="ECO:0000256" key="1">
    <source>
        <dbReference type="ARBA" id="ARBA00004651"/>
    </source>
</evidence>
<keyword evidence="9" id="KW-1185">Reference proteome</keyword>
<feature type="transmembrane region" description="Helical" evidence="6">
    <location>
        <begin position="644"/>
        <end position="672"/>
    </location>
</feature>
<feature type="transmembrane region" description="Helical" evidence="6">
    <location>
        <begin position="743"/>
        <end position="766"/>
    </location>
</feature>
<feature type="domain" description="ABC3 transporter permease C-terminal" evidence="7">
    <location>
        <begin position="267"/>
        <end position="384"/>
    </location>
</feature>
<accession>A0A919WL51</accession>
<evidence type="ECO:0000256" key="5">
    <source>
        <dbReference type="ARBA" id="ARBA00023136"/>
    </source>
</evidence>
<feature type="transmembrane region" description="Helical" evidence="6">
    <location>
        <begin position="20"/>
        <end position="39"/>
    </location>
</feature>
<dbReference type="RefSeq" id="WP_244988968.1">
    <property type="nucleotide sequence ID" value="NZ_BORC01000007.1"/>
</dbReference>
<name>A0A919WL51_9BACI</name>
<proteinExistence type="predicted"/>
<keyword evidence="5 6" id="KW-0472">Membrane</keyword>
<keyword evidence="3 6" id="KW-0812">Transmembrane</keyword>
<dbReference type="AlphaFoldDB" id="A0A919WL51"/>
<keyword evidence="4 6" id="KW-1133">Transmembrane helix</keyword>
<feature type="transmembrane region" description="Helical" evidence="6">
    <location>
        <begin position="300"/>
        <end position="322"/>
    </location>
</feature>
<evidence type="ECO:0000259" key="7">
    <source>
        <dbReference type="Pfam" id="PF02687"/>
    </source>
</evidence>
<reference evidence="8" key="1">
    <citation type="submission" date="2021-03" db="EMBL/GenBank/DDBJ databases">
        <title>Antimicrobial resistance genes in bacteria isolated from Japanese honey, and their potential for conferring macrolide and lincosamide resistance in the American foulbrood pathogen Paenibacillus larvae.</title>
        <authorList>
            <person name="Okamoto M."/>
            <person name="Kumagai M."/>
            <person name="Kanamori H."/>
            <person name="Takamatsu D."/>
        </authorList>
    </citation>
    <scope>NUCLEOTIDE SEQUENCE</scope>
    <source>
        <strain evidence="8">J27TS8</strain>
    </source>
</reference>
<comment type="caution">
    <text evidence="8">The sequence shown here is derived from an EMBL/GenBank/DDBJ whole genome shotgun (WGS) entry which is preliminary data.</text>
</comment>
<evidence type="ECO:0000256" key="2">
    <source>
        <dbReference type="ARBA" id="ARBA00022475"/>
    </source>
</evidence>
<feature type="transmembrane region" description="Helical" evidence="6">
    <location>
        <begin position="356"/>
        <end position="376"/>
    </location>
</feature>
<dbReference type="PANTHER" id="PTHR30287">
    <property type="entry name" value="MEMBRANE COMPONENT OF PREDICTED ABC SUPERFAMILY METABOLITE UPTAKE TRANSPORTER"/>
    <property type="match status" value="1"/>
</dbReference>
<dbReference type="Pfam" id="PF02687">
    <property type="entry name" value="FtsX"/>
    <property type="match status" value="2"/>
</dbReference>
<feature type="transmembrane region" description="Helical" evidence="6">
    <location>
        <begin position="256"/>
        <end position="280"/>
    </location>
</feature>
<evidence type="ECO:0000256" key="3">
    <source>
        <dbReference type="ARBA" id="ARBA00022692"/>
    </source>
</evidence>
<evidence type="ECO:0000313" key="8">
    <source>
        <dbReference type="EMBL" id="GIN63642.1"/>
    </source>
</evidence>
<sequence>MKILNLALANIRKGKSATASLFIFVLVASLLLNIGLMVVTQVNPFFDDKVDQLKDPHAMFVINKESYHPSRSEYLEDYQGVTETEKEDVIHMENSTYKYGNGELNSSAVIFNADGERNIGAPRFIEKLDSPGTNDIFVPYSFKTDGGYQLGDQFTLTSQNKDYEYRISGFFETTMMGTNNIGVMKFMLPETTYRKLASELDNRSEALLLSVIMEDKTESSQLSNDFMKEVQLSQKDEAGAYIFGLDIEMVKNVNTLTINIVATILVAFAAIIVLVSLIVIRFRVSNNIEDGMGNIGALKAIGYTSGQILLSIILQFILIALCASGVGVVLSYGLMPLFGNIISSLSGLIWVQKLDIFINLVSIVLIVFSVVIVTLFSAYRVRKILPVAALRGGIQTHSFKKNYFPLEKTGGDLHFVLAIKSTLANAKQNMMILLIVIALTFATVFSAVLYYNIGSDKTAFVNIFGAEPANLMITVKADADIKELLHNIQQMDHVQKVNIFDLIETKIEDQIVYTNITDHYNQLENNIVYEGRQPKHENEIALSWVVSEQINKGIGDMVELEYGTETSSFLVTGISQSIGNLGQVAAVTMEGIQRLQSDYTGTSLYVYLDGISNKDFVKNVQNQYGEQIIETLDIDENIESQTGMYTAAVLALMLLVLLITILVVVLILYLVIRTMIIKRKKEFGVMKALGYSTLQLMNQISISFLPVITIGVALGGVLGYFFTNPMLSVLLSGAGVKRLEFTIHLPIIILICSSILILAYIVSLLVSRRIKAISAYALMTE</sequence>
<feature type="transmembrane region" description="Helical" evidence="6">
    <location>
        <begin position="430"/>
        <end position="451"/>
    </location>
</feature>
<keyword evidence="2" id="KW-1003">Cell membrane</keyword>
<comment type="subcellular location">
    <subcellularLocation>
        <location evidence="1">Cell membrane</location>
        <topology evidence="1">Multi-pass membrane protein</topology>
    </subcellularLocation>
</comment>
<evidence type="ECO:0000256" key="6">
    <source>
        <dbReference type="SAM" id="Phobius"/>
    </source>
</evidence>
<organism evidence="8 9">
    <name type="scientific">Robertmurraya siralis</name>
    <dbReference type="NCBI Taxonomy" id="77777"/>
    <lineage>
        <taxon>Bacteria</taxon>
        <taxon>Bacillati</taxon>
        <taxon>Bacillota</taxon>
        <taxon>Bacilli</taxon>
        <taxon>Bacillales</taxon>
        <taxon>Bacillaceae</taxon>
        <taxon>Robertmurraya</taxon>
    </lineage>
</organism>
<dbReference type="GO" id="GO:0005886">
    <property type="term" value="C:plasma membrane"/>
    <property type="evidence" value="ECO:0007669"/>
    <property type="project" value="UniProtKB-SubCell"/>
</dbReference>
<feature type="transmembrane region" description="Helical" evidence="6">
    <location>
        <begin position="329"/>
        <end position="350"/>
    </location>
</feature>
<protein>
    <submittedName>
        <fullName evidence="8">ABC transporter permease</fullName>
    </submittedName>
</protein>
<dbReference type="PANTHER" id="PTHR30287:SF2">
    <property type="entry name" value="BLL1001 PROTEIN"/>
    <property type="match status" value="1"/>
</dbReference>
<dbReference type="Proteomes" id="UP000682111">
    <property type="component" value="Unassembled WGS sequence"/>
</dbReference>
<dbReference type="InterPro" id="IPR003838">
    <property type="entry name" value="ABC3_permease_C"/>
</dbReference>
<evidence type="ECO:0000313" key="9">
    <source>
        <dbReference type="Proteomes" id="UP000682111"/>
    </source>
</evidence>
<feature type="domain" description="ABC3 transporter permease C-terminal" evidence="7">
    <location>
        <begin position="655"/>
        <end position="770"/>
    </location>
</feature>
<gene>
    <name evidence="8" type="ORF">J27TS8_36350</name>
</gene>
<feature type="transmembrane region" description="Helical" evidence="6">
    <location>
        <begin position="702"/>
        <end position="723"/>
    </location>
</feature>